<dbReference type="Proteomes" id="UP000194265">
    <property type="component" value="Chromosome"/>
</dbReference>
<evidence type="ECO:0000313" key="2">
    <source>
        <dbReference type="Proteomes" id="UP000194265"/>
    </source>
</evidence>
<proteinExistence type="predicted"/>
<dbReference type="EMBL" id="CP018791">
    <property type="protein sequence ID" value="ARR02911.1"/>
    <property type="molecule type" value="Genomic_DNA"/>
</dbReference>
<dbReference type="STRING" id="1660074.CVIC8964_1532"/>
<protein>
    <submittedName>
        <fullName evidence="1">Uncharacterized protein</fullName>
    </submittedName>
</protein>
<evidence type="ECO:0000313" key="1">
    <source>
        <dbReference type="EMBL" id="ARR02911.1"/>
    </source>
</evidence>
<sequence>MYKNKSEHISIKMPKYVIDKLKILSKERNKPLNKLYIEILLSDLIFNDDRILNLYLKARVEKKSITNVIRYHLGYKEFENFDYKSLLTSNKNCFKTMVSVSAEEKEKIKNRAKHISLPMHTYSFIKIMAFIDLLELFTMGEKYEIRNMAKKRNMTPSQFCNYCLDTPNYREIKDIEYITVIDGIWYPQTYQKIV</sequence>
<dbReference type="RefSeq" id="WP_086334072.1">
    <property type="nucleotide sequence ID" value="NZ_CP018791.1"/>
</dbReference>
<name>A0A1X9T358_9BACT</name>
<dbReference type="AlphaFoldDB" id="A0A1X9T358"/>
<reference evidence="1 2" key="1">
    <citation type="journal article" date="2017" name="Genome Biol. Evol.">
        <title>Comparative Genomic Analysis Identifies a Campylobacter Clade Deficient in Selenium Metabolism.</title>
        <authorList>
            <person name="Miller W.G."/>
            <person name="Yee E."/>
            <person name="Lopes B.S."/>
            <person name="Chapman M.H."/>
            <person name="Huynh S."/>
            <person name="Bono J.L."/>
            <person name="Parker C.T."/>
            <person name="Strachan N.J.C."/>
            <person name="Forbes K.J."/>
        </authorList>
    </citation>
    <scope>NUCLEOTIDE SEQUENCE [LARGE SCALE GENOMIC DNA]</scope>
    <source>
        <strain evidence="1 2">RM8964</strain>
    </source>
</reference>
<organism evidence="1 2">
    <name type="scientific">Campylobacter vicugnae</name>
    <dbReference type="NCBI Taxonomy" id="1660076"/>
    <lineage>
        <taxon>Bacteria</taxon>
        <taxon>Pseudomonadati</taxon>
        <taxon>Campylobacterota</taxon>
        <taxon>Epsilonproteobacteria</taxon>
        <taxon>Campylobacterales</taxon>
        <taxon>Campylobacteraceae</taxon>
        <taxon>Campylobacter</taxon>
    </lineage>
</organism>
<accession>A0A1X9T358</accession>
<gene>
    <name evidence="1" type="ORF">CVIC8964_1532</name>
</gene>